<sequence>MTDPRFICSWSGGKDSCFAFMEAVRQGLRPVALLNMMNENGEISRSHALPAFLLQQQAAALGLPLTAIASTWQDYERNFTETLTRLAQQHQAGSAVFGDIDLMPHREWEEKVCAAAGIEAVLPLWQEDRKMLVYRMLQAGIRCMIVSCNAHLGEPFLGRMLDDVLIADLEAAEVDVCGENGEFHTLVVDCPLFTAPLTLPAYRKVEHDGYWFLQWETAAHP</sequence>
<dbReference type="InterPro" id="IPR014729">
    <property type="entry name" value="Rossmann-like_a/b/a_fold"/>
</dbReference>
<reference evidence="2 3" key="1">
    <citation type="submission" date="2019-07" db="EMBL/GenBank/DDBJ databases">
        <title>Whole genome shotgun sequence of Chitinophaga cymbidii NBRC 109752.</title>
        <authorList>
            <person name="Hosoyama A."/>
            <person name="Uohara A."/>
            <person name="Ohji S."/>
            <person name="Ichikawa N."/>
        </authorList>
    </citation>
    <scope>NUCLEOTIDE SEQUENCE [LARGE SCALE GENOMIC DNA]</scope>
    <source>
        <strain evidence="2 3">NBRC 109752</strain>
    </source>
</reference>
<keyword evidence="3" id="KW-1185">Reference proteome</keyword>
<dbReference type="GO" id="GO:0017178">
    <property type="term" value="F:diphthine-ammonia ligase activity"/>
    <property type="evidence" value="ECO:0007669"/>
    <property type="project" value="TreeGrafter"/>
</dbReference>
<feature type="domain" description="Diphthamide synthase" evidence="1">
    <location>
        <begin position="7"/>
        <end position="217"/>
    </location>
</feature>
<dbReference type="InterPro" id="IPR002761">
    <property type="entry name" value="Diphthami_syn_dom"/>
</dbReference>
<dbReference type="OrthoDB" id="3572539at2"/>
<organism evidence="2 3">
    <name type="scientific">Chitinophaga cymbidii</name>
    <dbReference type="NCBI Taxonomy" id="1096750"/>
    <lineage>
        <taxon>Bacteria</taxon>
        <taxon>Pseudomonadati</taxon>
        <taxon>Bacteroidota</taxon>
        <taxon>Chitinophagia</taxon>
        <taxon>Chitinophagales</taxon>
        <taxon>Chitinophagaceae</taxon>
        <taxon>Chitinophaga</taxon>
    </lineage>
</organism>
<dbReference type="PANTHER" id="PTHR12196:SF2">
    <property type="entry name" value="DIPHTHINE--AMMONIA LIGASE"/>
    <property type="match status" value="1"/>
</dbReference>
<evidence type="ECO:0000313" key="3">
    <source>
        <dbReference type="Proteomes" id="UP000321436"/>
    </source>
</evidence>
<dbReference type="Pfam" id="PF01902">
    <property type="entry name" value="Diphthami_syn_2"/>
    <property type="match status" value="1"/>
</dbReference>
<accession>A0A512RSM3</accession>
<dbReference type="PIRSF" id="PIRSF039123">
    <property type="entry name" value="Diphthamide_synthase"/>
    <property type="match status" value="1"/>
</dbReference>
<comment type="caution">
    <text evidence="2">The sequence shown here is derived from an EMBL/GenBank/DDBJ whole genome shotgun (WGS) entry which is preliminary data.</text>
</comment>
<dbReference type="NCBIfam" id="TIGR00290">
    <property type="entry name" value="MJ0570_dom"/>
    <property type="match status" value="1"/>
</dbReference>
<gene>
    <name evidence="2" type="ORF">CCY01nite_49610</name>
</gene>
<proteinExistence type="predicted"/>
<protein>
    <submittedName>
        <fullName evidence="2">ATP pyrophosphatase</fullName>
    </submittedName>
</protein>
<evidence type="ECO:0000259" key="1">
    <source>
        <dbReference type="Pfam" id="PF01902"/>
    </source>
</evidence>
<dbReference type="InterPro" id="IPR030662">
    <property type="entry name" value="DPH6/MJ0570"/>
</dbReference>
<name>A0A512RSM3_9BACT</name>
<dbReference type="RefSeq" id="WP_146867314.1">
    <property type="nucleotide sequence ID" value="NZ_BKAU01000007.1"/>
</dbReference>
<dbReference type="Proteomes" id="UP000321436">
    <property type="component" value="Unassembled WGS sequence"/>
</dbReference>
<dbReference type="CDD" id="cd01994">
    <property type="entry name" value="AANH_PF0828-like"/>
    <property type="match status" value="1"/>
</dbReference>
<dbReference type="EMBL" id="BKAU01000007">
    <property type="protein sequence ID" value="GEP98701.1"/>
    <property type="molecule type" value="Genomic_DNA"/>
</dbReference>
<dbReference type="Gene3D" id="3.40.50.620">
    <property type="entry name" value="HUPs"/>
    <property type="match status" value="1"/>
</dbReference>
<dbReference type="PANTHER" id="PTHR12196">
    <property type="entry name" value="DOMAIN OF UNKNOWN FUNCTION 71 DUF71 -CONTAINING PROTEIN"/>
    <property type="match status" value="1"/>
</dbReference>
<dbReference type="GO" id="GO:0017183">
    <property type="term" value="P:protein histidyl modification to diphthamide"/>
    <property type="evidence" value="ECO:0007669"/>
    <property type="project" value="TreeGrafter"/>
</dbReference>
<dbReference type="AlphaFoldDB" id="A0A512RSM3"/>
<evidence type="ECO:0000313" key="2">
    <source>
        <dbReference type="EMBL" id="GEP98701.1"/>
    </source>
</evidence>
<dbReference type="SUPFAM" id="SSF52402">
    <property type="entry name" value="Adenine nucleotide alpha hydrolases-like"/>
    <property type="match status" value="1"/>
</dbReference>
<dbReference type="Gene3D" id="3.90.1490.10">
    <property type="entry name" value="putative n-type atp pyrophosphatase, domain 2"/>
    <property type="match status" value="1"/>
</dbReference>